<accession>A0A1C6UT43</accession>
<sequence length="255" mass="29044">MPINYAWVLDEWNKFLDMTERIKTSEADPDRNGLVKNVYSFKVPDDEVKKQLATVRLTFQRVFENWKWRGFGSLNAQVKTMRDEIHAYLPMIERSEEIEANLSVDEPGPQIAADDLHPWVWSAARPHWDSGNDRAAIHAAAVNINSRLRKKLGRFDVSESKALREAFSLEDPQPGRPRLRLCTPDDPDHFKSVHVGAVNFGCGLFAGVRNPVAHLTDEDHDLSEQEALECLAAFSLLARWIDRAEVQQKPYEAGP</sequence>
<dbReference type="RefSeq" id="WP_091311681.1">
    <property type="nucleotide sequence ID" value="NZ_FMIB01000002.1"/>
</dbReference>
<proteinExistence type="predicted"/>
<dbReference type="Pfam" id="PF09509">
    <property type="entry name" value="Hypoth_Ymh"/>
    <property type="match status" value="1"/>
</dbReference>
<evidence type="ECO:0000313" key="3">
    <source>
        <dbReference type="Proteomes" id="UP000198605"/>
    </source>
</evidence>
<organism evidence="2 3">
    <name type="scientific">Micromonospora chersina</name>
    <dbReference type="NCBI Taxonomy" id="47854"/>
    <lineage>
        <taxon>Bacteria</taxon>
        <taxon>Bacillati</taxon>
        <taxon>Actinomycetota</taxon>
        <taxon>Actinomycetes</taxon>
        <taxon>Micromonosporales</taxon>
        <taxon>Micromonosporaceae</taxon>
        <taxon>Micromonospora</taxon>
    </lineage>
</organism>
<dbReference type="OrthoDB" id="3189478at2"/>
<reference evidence="3" key="1">
    <citation type="submission" date="2016-06" db="EMBL/GenBank/DDBJ databases">
        <authorList>
            <person name="Varghese N."/>
            <person name="Submissions Spin"/>
        </authorList>
    </citation>
    <scope>NUCLEOTIDE SEQUENCE [LARGE SCALE GENOMIC DNA]</scope>
    <source>
        <strain evidence="3">DSM 44151</strain>
    </source>
</reference>
<keyword evidence="3" id="KW-1185">Reference proteome</keyword>
<dbReference type="InterPro" id="IPR012654">
    <property type="entry name" value="CHP02391"/>
</dbReference>
<dbReference type="Proteomes" id="UP000198605">
    <property type="component" value="Unassembled WGS sequence"/>
</dbReference>
<name>A0A1C6UT43_9ACTN</name>
<dbReference type="GeneID" id="43279008"/>
<evidence type="ECO:0000313" key="2">
    <source>
        <dbReference type="EMBL" id="SCL57150.1"/>
    </source>
</evidence>
<dbReference type="EMBL" id="FMIB01000002">
    <property type="protein sequence ID" value="SCL57150.1"/>
    <property type="molecule type" value="Genomic_DNA"/>
</dbReference>
<gene>
    <name evidence="2" type="ORF">GA0070603_2357</name>
</gene>
<feature type="domain" description="Conserved hypothetical protein CHP02391" evidence="1">
    <location>
        <begin position="115"/>
        <end position="241"/>
    </location>
</feature>
<protein>
    <recommendedName>
        <fullName evidence="1">Conserved hypothetical protein CHP02391 domain-containing protein</fullName>
    </recommendedName>
</protein>
<dbReference type="AlphaFoldDB" id="A0A1C6UT43"/>
<evidence type="ECO:0000259" key="1">
    <source>
        <dbReference type="Pfam" id="PF09509"/>
    </source>
</evidence>